<dbReference type="AlphaFoldDB" id="A0A931NJP7"/>
<feature type="transmembrane region" description="Helical" evidence="1">
    <location>
        <begin position="40"/>
        <end position="62"/>
    </location>
</feature>
<gene>
    <name evidence="2" type="ORF">I7X39_20230</name>
</gene>
<dbReference type="RefSeq" id="WP_198112995.1">
    <property type="nucleotide sequence ID" value="NZ_JAEDAK010000019.1"/>
</dbReference>
<evidence type="ECO:0000313" key="3">
    <source>
        <dbReference type="Proteomes" id="UP000613266"/>
    </source>
</evidence>
<dbReference type="Proteomes" id="UP000613266">
    <property type="component" value="Unassembled WGS sequence"/>
</dbReference>
<keyword evidence="1" id="KW-0812">Transmembrane</keyword>
<reference evidence="2" key="1">
    <citation type="submission" date="2020-12" db="EMBL/GenBank/DDBJ databases">
        <title>The genome sequence of Inhella sp. 1Y17.</title>
        <authorList>
            <person name="Liu Y."/>
        </authorList>
    </citation>
    <scope>NUCLEOTIDE SEQUENCE</scope>
    <source>
        <strain evidence="2">1Y17</strain>
    </source>
</reference>
<sequence length="110" mass="11808">MSDNYKAFRVHRALAVLYGVLALLLSSALFFPPMGYGQWGVLPVLVFFGLVAFVHGWTAMACRAGSEPGRKASIAIAVLMLCGFPIGTLIGAYLLSVTWKGWPAPQFTAS</sequence>
<keyword evidence="1" id="KW-1133">Transmembrane helix</keyword>
<protein>
    <submittedName>
        <fullName evidence="2">Uncharacterized protein</fullName>
    </submittedName>
</protein>
<keyword evidence="3" id="KW-1185">Reference proteome</keyword>
<organism evidence="2 3">
    <name type="scientific">Inhella proteolytica</name>
    <dbReference type="NCBI Taxonomy" id="2795029"/>
    <lineage>
        <taxon>Bacteria</taxon>
        <taxon>Pseudomonadati</taxon>
        <taxon>Pseudomonadota</taxon>
        <taxon>Betaproteobacteria</taxon>
        <taxon>Burkholderiales</taxon>
        <taxon>Sphaerotilaceae</taxon>
        <taxon>Inhella</taxon>
    </lineage>
</organism>
<comment type="caution">
    <text evidence="2">The sequence shown here is derived from an EMBL/GenBank/DDBJ whole genome shotgun (WGS) entry which is preliminary data.</text>
</comment>
<evidence type="ECO:0000313" key="2">
    <source>
        <dbReference type="EMBL" id="MBH9579229.1"/>
    </source>
</evidence>
<accession>A0A931NJP7</accession>
<proteinExistence type="predicted"/>
<name>A0A931NJP7_9BURK</name>
<evidence type="ECO:0000256" key="1">
    <source>
        <dbReference type="SAM" id="Phobius"/>
    </source>
</evidence>
<dbReference type="EMBL" id="JAEDAK010000019">
    <property type="protein sequence ID" value="MBH9579229.1"/>
    <property type="molecule type" value="Genomic_DNA"/>
</dbReference>
<feature type="transmembrane region" description="Helical" evidence="1">
    <location>
        <begin position="74"/>
        <end position="95"/>
    </location>
</feature>
<keyword evidence="1" id="KW-0472">Membrane</keyword>